<organism evidence="2 3">
    <name type="scientific">Malus domestica</name>
    <name type="common">Apple</name>
    <name type="synonym">Pyrus malus</name>
    <dbReference type="NCBI Taxonomy" id="3750"/>
    <lineage>
        <taxon>Eukaryota</taxon>
        <taxon>Viridiplantae</taxon>
        <taxon>Streptophyta</taxon>
        <taxon>Embryophyta</taxon>
        <taxon>Tracheophyta</taxon>
        <taxon>Spermatophyta</taxon>
        <taxon>Magnoliopsida</taxon>
        <taxon>eudicotyledons</taxon>
        <taxon>Gunneridae</taxon>
        <taxon>Pentapetalae</taxon>
        <taxon>rosids</taxon>
        <taxon>fabids</taxon>
        <taxon>Rosales</taxon>
        <taxon>Rosaceae</taxon>
        <taxon>Amygdaloideae</taxon>
        <taxon>Maleae</taxon>
        <taxon>Malus</taxon>
    </lineage>
</organism>
<feature type="transmembrane region" description="Helical" evidence="1">
    <location>
        <begin position="34"/>
        <end position="55"/>
    </location>
</feature>
<evidence type="ECO:0000313" key="3">
    <source>
        <dbReference type="Proteomes" id="UP000290289"/>
    </source>
</evidence>
<dbReference type="Proteomes" id="UP000290289">
    <property type="component" value="Chromosome 7"/>
</dbReference>
<reference evidence="2 3" key="1">
    <citation type="submission" date="2018-10" db="EMBL/GenBank/DDBJ databases">
        <title>A high-quality apple genome assembly.</title>
        <authorList>
            <person name="Hu J."/>
        </authorList>
    </citation>
    <scope>NUCLEOTIDE SEQUENCE [LARGE SCALE GENOMIC DNA]</scope>
    <source>
        <strain evidence="3">cv. HFTH1</strain>
        <tissue evidence="2">Young leaf</tissue>
    </source>
</reference>
<sequence length="127" mass="14450">MGFDPMTFPFDFHLSAFPKGSSCMFVGVMKQWKHHFYTIALFLLLFTGQGLHYWATRMTTRRFNDFLPDSFSIGTRYSMASLRWTEPSNSNATTTGGTNHLDLIRTSRGGLDHPEKFIELTAAARST</sequence>
<gene>
    <name evidence="2" type="ORF">DVH24_024798</name>
</gene>
<evidence type="ECO:0000313" key="2">
    <source>
        <dbReference type="EMBL" id="RXH95114.1"/>
    </source>
</evidence>
<protein>
    <submittedName>
        <fullName evidence="2">Uncharacterized protein</fullName>
    </submittedName>
</protein>
<keyword evidence="1" id="KW-0812">Transmembrane</keyword>
<keyword evidence="3" id="KW-1185">Reference proteome</keyword>
<evidence type="ECO:0000256" key="1">
    <source>
        <dbReference type="SAM" id="Phobius"/>
    </source>
</evidence>
<dbReference type="AlphaFoldDB" id="A0A498JMM0"/>
<proteinExistence type="predicted"/>
<name>A0A498JMM0_MALDO</name>
<comment type="caution">
    <text evidence="2">The sequence shown here is derived from an EMBL/GenBank/DDBJ whole genome shotgun (WGS) entry which is preliminary data.</text>
</comment>
<keyword evidence="1" id="KW-0472">Membrane</keyword>
<accession>A0A498JMM0</accession>
<keyword evidence="1" id="KW-1133">Transmembrane helix</keyword>
<dbReference type="EMBL" id="RDQH01000333">
    <property type="protein sequence ID" value="RXH95114.1"/>
    <property type="molecule type" value="Genomic_DNA"/>
</dbReference>